<dbReference type="GO" id="GO:0032259">
    <property type="term" value="P:methylation"/>
    <property type="evidence" value="ECO:0007669"/>
    <property type="project" value="UniProtKB-KW"/>
</dbReference>
<comment type="caution">
    <text evidence="1">The sequence shown here is derived from an EMBL/GenBank/DDBJ whole genome shotgun (WGS) entry which is preliminary data.</text>
</comment>
<dbReference type="GO" id="GO:0000785">
    <property type="term" value="C:chromatin"/>
    <property type="evidence" value="ECO:0007669"/>
    <property type="project" value="TreeGrafter"/>
</dbReference>
<dbReference type="OrthoDB" id="308383at2759"/>
<protein>
    <submittedName>
        <fullName evidence="1">Histone-lysine n-methyltransferase atx2</fullName>
    </submittedName>
</protein>
<dbReference type="InterPro" id="IPR046341">
    <property type="entry name" value="SET_dom_sf"/>
</dbReference>
<dbReference type="GO" id="GO:0008168">
    <property type="term" value="F:methyltransferase activity"/>
    <property type="evidence" value="ECO:0007669"/>
    <property type="project" value="UniProtKB-KW"/>
</dbReference>
<dbReference type="AlphaFoldDB" id="A0A7J6XEY1"/>
<evidence type="ECO:0000313" key="2">
    <source>
        <dbReference type="Proteomes" id="UP000554482"/>
    </source>
</evidence>
<dbReference type="EMBL" id="JABWDY010000110">
    <property type="protein sequence ID" value="KAF5208356.1"/>
    <property type="molecule type" value="Genomic_DNA"/>
</dbReference>
<dbReference type="PANTHER" id="PTHR13793:SF140">
    <property type="entry name" value="HISTONE-LYSINE N-METHYLTRANSFERASE ATX2"/>
    <property type="match status" value="1"/>
</dbReference>
<sequence length="202" mass="23212">MMVHARCYSEVKPVDGYYGRFLKLGIDLLGCAMKPTTDGRWAHLVCAIWIPDIQRMEPIDGLSRINKVKAFHIIHCAAGLCVELEDKNKLHLRSFDEDDEDQCIRLFSYHKKYKKPSNECSPSDDQLRPVFRHCSNCVFPSNPSGCAHSGRRVRKPLESDEHLVIEYTGELVRSSVADRREHFIYNSLVGAGTYMFRMEMSL</sequence>
<gene>
    <name evidence="1" type="ORF">FRX31_002053</name>
</gene>
<keyword evidence="1" id="KW-0489">Methyltransferase</keyword>
<accession>A0A7J6XEY1</accession>
<dbReference type="GO" id="GO:0006357">
    <property type="term" value="P:regulation of transcription by RNA polymerase II"/>
    <property type="evidence" value="ECO:0007669"/>
    <property type="project" value="TreeGrafter"/>
</dbReference>
<proteinExistence type="predicted"/>
<organism evidence="1 2">
    <name type="scientific">Thalictrum thalictroides</name>
    <name type="common">Rue-anemone</name>
    <name type="synonym">Anemone thalictroides</name>
    <dbReference type="NCBI Taxonomy" id="46969"/>
    <lineage>
        <taxon>Eukaryota</taxon>
        <taxon>Viridiplantae</taxon>
        <taxon>Streptophyta</taxon>
        <taxon>Embryophyta</taxon>
        <taxon>Tracheophyta</taxon>
        <taxon>Spermatophyta</taxon>
        <taxon>Magnoliopsida</taxon>
        <taxon>Ranunculales</taxon>
        <taxon>Ranunculaceae</taxon>
        <taxon>Thalictroideae</taxon>
        <taxon>Thalictrum</taxon>
    </lineage>
</organism>
<dbReference type="PANTHER" id="PTHR13793">
    <property type="entry name" value="PHD FINGER PROTEINS"/>
    <property type="match status" value="1"/>
</dbReference>
<name>A0A7J6XEY1_THATH</name>
<dbReference type="Gene3D" id="2.170.270.10">
    <property type="entry name" value="SET domain"/>
    <property type="match status" value="1"/>
</dbReference>
<reference evidence="1 2" key="1">
    <citation type="submission" date="2020-06" db="EMBL/GenBank/DDBJ databases">
        <title>Transcriptomic and genomic resources for Thalictrum thalictroides and T. hernandezii: Facilitating candidate gene discovery in an emerging model plant lineage.</title>
        <authorList>
            <person name="Arias T."/>
            <person name="Riano-Pachon D.M."/>
            <person name="Di Stilio V.S."/>
        </authorList>
    </citation>
    <scope>NUCLEOTIDE SEQUENCE [LARGE SCALE GENOMIC DNA]</scope>
    <source>
        <strain evidence="2">cv. WT478/WT964</strain>
        <tissue evidence="1">Leaves</tissue>
    </source>
</reference>
<dbReference type="InterPro" id="IPR050701">
    <property type="entry name" value="Histone_Mod_Regulator"/>
</dbReference>
<dbReference type="Proteomes" id="UP000554482">
    <property type="component" value="Unassembled WGS sequence"/>
</dbReference>
<evidence type="ECO:0000313" key="1">
    <source>
        <dbReference type="EMBL" id="KAF5208356.1"/>
    </source>
</evidence>
<keyword evidence="2" id="KW-1185">Reference proteome</keyword>
<keyword evidence="1" id="KW-0808">Transferase</keyword>